<dbReference type="AlphaFoldDB" id="A0A0N0XA50"/>
<name>A0A0N0XA50_PSESX</name>
<gene>
    <name evidence="1" type="ORF">ABJ99_2858</name>
</gene>
<dbReference type="EMBL" id="LGLN01000039">
    <property type="protein sequence ID" value="KPC31488.1"/>
    <property type="molecule type" value="Genomic_DNA"/>
</dbReference>
<dbReference type="PATRIC" id="fig|81035.3.peg.3060"/>
<reference evidence="1 2" key="2">
    <citation type="submission" date="2015-10" db="EMBL/GenBank/DDBJ databases">
        <title>Comparative genomics and high-throughput reverse genetic screens identify a new phytobacterial MAMP and an Arabidopsis receptor required for immune elicitation.</title>
        <authorList>
            <person name="Mott G.A."/>
            <person name="Thakur S."/>
            <person name="Wang P.W."/>
            <person name="Desveaux D."/>
            <person name="Guttman D.S."/>
        </authorList>
    </citation>
    <scope>NUCLEOTIDE SEQUENCE [LARGE SCALE GENOMIC DNA]</scope>
    <source>
        <strain evidence="1 2">0788_9</strain>
    </source>
</reference>
<organism evidence="1 2">
    <name type="scientific">Pseudomonas syringae pv. cilantro</name>
    <dbReference type="NCBI Taxonomy" id="81035"/>
    <lineage>
        <taxon>Bacteria</taxon>
        <taxon>Pseudomonadati</taxon>
        <taxon>Pseudomonadota</taxon>
        <taxon>Gammaproteobacteria</taxon>
        <taxon>Pseudomonadales</taxon>
        <taxon>Pseudomonadaceae</taxon>
        <taxon>Pseudomonas</taxon>
        <taxon>Pseudomonas syringae</taxon>
    </lineage>
</organism>
<evidence type="ECO:0000313" key="1">
    <source>
        <dbReference type="EMBL" id="KPC31488.1"/>
    </source>
</evidence>
<dbReference type="Proteomes" id="UP000037891">
    <property type="component" value="Unassembled WGS sequence"/>
</dbReference>
<accession>A0A0N0XA50</accession>
<comment type="caution">
    <text evidence="1">The sequence shown here is derived from an EMBL/GenBank/DDBJ whole genome shotgun (WGS) entry which is preliminary data.</text>
</comment>
<reference evidence="1 2" key="1">
    <citation type="submission" date="2015-07" db="EMBL/GenBank/DDBJ databases">
        <authorList>
            <person name="Noorani M."/>
        </authorList>
    </citation>
    <scope>NUCLEOTIDE SEQUENCE [LARGE SCALE GENOMIC DNA]</scope>
    <source>
        <strain evidence="1 2">0788_9</strain>
    </source>
</reference>
<sequence>MIAEYCLAKKFLTAVEEVEWARPAYPARLEALRQAAMHLID</sequence>
<evidence type="ECO:0000313" key="2">
    <source>
        <dbReference type="Proteomes" id="UP000037891"/>
    </source>
</evidence>
<proteinExistence type="predicted"/>
<protein>
    <submittedName>
        <fullName evidence="1">Uncharacterized protein</fullName>
    </submittedName>
</protein>